<evidence type="ECO:0000313" key="1">
    <source>
        <dbReference type="EMBL" id="MBX12214.1"/>
    </source>
</evidence>
<sequence>MIRKKGITKTRRMMQQFSFQIKRTRFVHHGQL</sequence>
<name>A0A2P2L2L4_RHIMU</name>
<protein>
    <submittedName>
        <fullName evidence="1">Uncharacterized protein</fullName>
    </submittedName>
</protein>
<proteinExistence type="predicted"/>
<dbReference type="EMBL" id="GGEC01031730">
    <property type="protein sequence ID" value="MBX12214.1"/>
    <property type="molecule type" value="Transcribed_RNA"/>
</dbReference>
<organism evidence="1">
    <name type="scientific">Rhizophora mucronata</name>
    <name type="common">Asiatic mangrove</name>
    <dbReference type="NCBI Taxonomy" id="61149"/>
    <lineage>
        <taxon>Eukaryota</taxon>
        <taxon>Viridiplantae</taxon>
        <taxon>Streptophyta</taxon>
        <taxon>Embryophyta</taxon>
        <taxon>Tracheophyta</taxon>
        <taxon>Spermatophyta</taxon>
        <taxon>Magnoliopsida</taxon>
        <taxon>eudicotyledons</taxon>
        <taxon>Gunneridae</taxon>
        <taxon>Pentapetalae</taxon>
        <taxon>rosids</taxon>
        <taxon>fabids</taxon>
        <taxon>Malpighiales</taxon>
        <taxon>Rhizophoraceae</taxon>
        <taxon>Rhizophora</taxon>
    </lineage>
</organism>
<accession>A0A2P2L2L4</accession>
<reference evidence="1" key="1">
    <citation type="submission" date="2018-02" db="EMBL/GenBank/DDBJ databases">
        <title>Rhizophora mucronata_Transcriptome.</title>
        <authorList>
            <person name="Meera S.P."/>
            <person name="Sreeshan A."/>
            <person name="Augustine A."/>
        </authorList>
    </citation>
    <scope>NUCLEOTIDE SEQUENCE</scope>
    <source>
        <tissue evidence="1">Leaf</tissue>
    </source>
</reference>
<dbReference type="AlphaFoldDB" id="A0A2P2L2L4"/>